<dbReference type="InterPro" id="IPR012337">
    <property type="entry name" value="RNaseH-like_sf"/>
</dbReference>
<evidence type="ECO:0000313" key="3">
    <source>
        <dbReference type="EMBL" id="DAF92357.1"/>
    </source>
</evidence>
<dbReference type="Gene3D" id="3.30.420.10">
    <property type="entry name" value="Ribonuclease H-like superfamily/Ribonuclease H"/>
    <property type="match status" value="1"/>
</dbReference>
<dbReference type="GO" id="GO:0004803">
    <property type="term" value="F:transposase activity"/>
    <property type="evidence" value="ECO:0007669"/>
    <property type="project" value="InterPro"/>
</dbReference>
<dbReference type="InterPro" id="IPR036397">
    <property type="entry name" value="RNaseH_sf"/>
</dbReference>
<dbReference type="Pfam" id="PF02914">
    <property type="entry name" value="DDE_2"/>
    <property type="match status" value="1"/>
</dbReference>
<dbReference type="InterPro" id="IPR001584">
    <property type="entry name" value="Integrase_cat-core"/>
</dbReference>
<dbReference type="GO" id="GO:0006313">
    <property type="term" value="P:DNA transposition"/>
    <property type="evidence" value="ECO:0007669"/>
    <property type="project" value="InterPro"/>
</dbReference>
<dbReference type="GO" id="GO:0015074">
    <property type="term" value="P:DNA integration"/>
    <property type="evidence" value="ECO:0007669"/>
    <property type="project" value="UniProtKB-KW"/>
</dbReference>
<dbReference type="Pfam" id="PF09299">
    <property type="entry name" value="Mu-transpos_C"/>
    <property type="match status" value="1"/>
</dbReference>
<evidence type="ECO:0000256" key="1">
    <source>
        <dbReference type="ARBA" id="ARBA00022908"/>
    </source>
</evidence>
<evidence type="ECO:0000259" key="2">
    <source>
        <dbReference type="PROSITE" id="PS50994"/>
    </source>
</evidence>
<dbReference type="InterPro" id="IPR004189">
    <property type="entry name" value="Phage_Mu_transposase"/>
</dbReference>
<name>A0A8S5UD02_9CAUD</name>
<accession>A0A8S5UD02</accession>
<feature type="domain" description="Integrase catalytic" evidence="2">
    <location>
        <begin position="289"/>
        <end position="503"/>
    </location>
</feature>
<dbReference type="PROSITE" id="PS50994">
    <property type="entry name" value="INTEGRASE"/>
    <property type="match status" value="1"/>
</dbReference>
<dbReference type="SUPFAM" id="SSF50610">
    <property type="entry name" value="mu transposase, C-terminal domain"/>
    <property type="match status" value="1"/>
</dbReference>
<dbReference type="EMBL" id="BK016065">
    <property type="protein sequence ID" value="DAF92357.1"/>
    <property type="molecule type" value="Genomic_DNA"/>
</dbReference>
<keyword evidence="1" id="KW-0229">DNA integration</keyword>
<sequence>MADAYVTLNEAAELEGTTYATMQRRVHRNPEKFLIDKEQRETGGKEMIMVAISSLSKKARTAWKEREKLKAVAEAPVQEADQAGETPWYVEEDIDWYIENRKEDWYKAMELGNIVREFLEYDERGRTEFAETFAQERLGKGKRTLYRYTKAYQEASAWADKMHKQDGGNYDFFKVLCLCRKPKEAGTFPSFTPEVKQVIKNIWFNKEFAQNQGTREMLYEKLQAIANINHWEKIPSYQSVARYISHLMNDEGMRNAWYLASRGEREYKNKVMVKCERNTKDLKVMQVVMGDEHTFDCWVAYTHPNGKVTAIKPHLVAWVDIKSRRIIGDVMCKDANSDILKQSLLKLLYKDAGSVPQYIYIDNGKDYTARNMTGYARNDRQRMEFDDTTKGFYKSIGIEDYHRALPYYAWTKGQIERFFGTVCNKFTKWFSSYTGTLTGSKTFAKVDKDIKRMLERGELLSMEEFFEKWTQWLHEVYEVKENGALKKQGEQFKTPKSCFENSEKYFKACPPKSYATILMMKSERRFVRNVGIKIGDFTYRSDDLCDYINSYVDVKYDPHDMATIYVFRDGKQVCEAYSQELMVFASENGVEQKALKEHLGRQKRQLKKDKETVQEANVSFTEMNEQYVGFNETTGGIELMISRKSDRQSGKVIAIPTDKTYQNGFRGTSRKDETEEENEYINRKAEEALKALRAL</sequence>
<protein>
    <submittedName>
        <fullName evidence="3">Transposase</fullName>
    </submittedName>
</protein>
<organism evidence="3">
    <name type="scientific">Myoviridae sp. ctOpw2</name>
    <dbReference type="NCBI Taxonomy" id="2825093"/>
    <lineage>
        <taxon>Viruses</taxon>
        <taxon>Duplodnaviria</taxon>
        <taxon>Heunggongvirae</taxon>
        <taxon>Uroviricota</taxon>
        <taxon>Caudoviricetes</taxon>
    </lineage>
</organism>
<dbReference type="InterPro" id="IPR015378">
    <property type="entry name" value="Transposase-like_Mu_C"/>
</dbReference>
<dbReference type="InterPro" id="IPR009004">
    <property type="entry name" value="Transposase_Mu_C"/>
</dbReference>
<reference evidence="3" key="1">
    <citation type="journal article" date="2021" name="Proc. Natl. Acad. Sci. U.S.A.">
        <title>A Catalog of Tens of Thousands of Viruses from Human Metagenomes Reveals Hidden Associations with Chronic Diseases.</title>
        <authorList>
            <person name="Tisza M.J."/>
            <person name="Buck C.B."/>
        </authorList>
    </citation>
    <scope>NUCLEOTIDE SEQUENCE</scope>
    <source>
        <strain evidence="3">CtOpw2</strain>
    </source>
</reference>
<dbReference type="SUPFAM" id="SSF53098">
    <property type="entry name" value="Ribonuclease H-like"/>
    <property type="match status" value="1"/>
</dbReference>
<proteinExistence type="predicted"/>
<dbReference type="GO" id="GO:0003677">
    <property type="term" value="F:DNA binding"/>
    <property type="evidence" value="ECO:0007669"/>
    <property type="project" value="InterPro"/>
</dbReference>